<dbReference type="GO" id="GO:0030288">
    <property type="term" value="C:outer membrane-bounded periplasmic space"/>
    <property type="evidence" value="ECO:0007669"/>
    <property type="project" value="TreeGrafter"/>
</dbReference>
<evidence type="ECO:0000256" key="2">
    <source>
        <dbReference type="ARBA" id="ARBA00022729"/>
    </source>
</evidence>
<dbReference type="PIRSF" id="PIRSF002825">
    <property type="entry name" value="CfbpA"/>
    <property type="match status" value="1"/>
</dbReference>
<gene>
    <name evidence="5" type="ORF">B0681_07040</name>
</gene>
<dbReference type="PANTHER" id="PTHR30006">
    <property type="entry name" value="THIAMINE-BINDING PERIPLASMIC PROTEIN-RELATED"/>
    <property type="match status" value="1"/>
</dbReference>
<keyword evidence="2 4" id="KW-0732">Signal</keyword>
<keyword evidence="3" id="KW-0479">Metal-binding</keyword>
<organism evidence="5 6">
    <name type="scientific">Moraxella porci DSM 25326</name>
    <dbReference type="NCBI Taxonomy" id="573983"/>
    <lineage>
        <taxon>Bacteria</taxon>
        <taxon>Pseudomonadati</taxon>
        <taxon>Pseudomonadota</taxon>
        <taxon>Gammaproteobacteria</taxon>
        <taxon>Moraxellales</taxon>
        <taxon>Moraxellaceae</taxon>
        <taxon>Moraxella</taxon>
    </lineage>
</organism>
<keyword evidence="3" id="KW-0408">Iron</keyword>
<evidence type="ECO:0000256" key="4">
    <source>
        <dbReference type="SAM" id="SignalP"/>
    </source>
</evidence>
<evidence type="ECO:0000313" key="5">
    <source>
        <dbReference type="EMBL" id="OOS24438.1"/>
    </source>
</evidence>
<dbReference type="EMBL" id="MUYV01000009">
    <property type="protein sequence ID" value="OOS24438.1"/>
    <property type="molecule type" value="Genomic_DNA"/>
</dbReference>
<evidence type="ECO:0000313" key="6">
    <source>
        <dbReference type="Proteomes" id="UP000190683"/>
    </source>
</evidence>
<evidence type="ECO:0000256" key="1">
    <source>
        <dbReference type="ARBA" id="ARBA00008520"/>
    </source>
</evidence>
<comment type="caution">
    <text evidence="5">The sequence shown here is derived from an EMBL/GenBank/DDBJ whole genome shotgun (WGS) entry which is preliminary data.</text>
</comment>
<dbReference type="InterPro" id="IPR006059">
    <property type="entry name" value="SBP"/>
</dbReference>
<dbReference type="GO" id="GO:0046872">
    <property type="term" value="F:metal ion binding"/>
    <property type="evidence" value="ECO:0007669"/>
    <property type="project" value="UniProtKB-KW"/>
</dbReference>
<dbReference type="SUPFAM" id="SSF53850">
    <property type="entry name" value="Periplasmic binding protein-like II"/>
    <property type="match status" value="1"/>
</dbReference>
<feature type="chain" id="PRO_5012661976" evidence="4">
    <location>
        <begin position="21"/>
        <end position="334"/>
    </location>
</feature>
<dbReference type="InterPro" id="IPR026045">
    <property type="entry name" value="Ferric-bd"/>
</dbReference>
<protein>
    <submittedName>
        <fullName evidence="5">Fe(3+) ABC transporter substrate-binding protein</fullName>
    </submittedName>
</protein>
<feature type="signal peptide" evidence="4">
    <location>
        <begin position="1"/>
        <end position="20"/>
    </location>
</feature>
<evidence type="ECO:0000256" key="3">
    <source>
        <dbReference type="PIRSR" id="PIRSR002825-1"/>
    </source>
</evidence>
<name>A0A1T0CQ23_9GAMM</name>
<feature type="binding site" evidence="3">
    <location>
        <position position="217"/>
    </location>
    <ligand>
        <name>Fe cation</name>
        <dbReference type="ChEBI" id="CHEBI:24875"/>
    </ligand>
</feature>
<reference evidence="5 6" key="1">
    <citation type="submission" date="2017-02" db="EMBL/GenBank/DDBJ databases">
        <title>Draft genome sequence of Moraxella porci CCUG 54912T type strain.</title>
        <authorList>
            <person name="Salva-Serra F."/>
            <person name="Engstrom-Jakobsson H."/>
            <person name="Thorell K."/>
            <person name="Jaen-Luchoro D."/>
            <person name="Gonzales-Siles L."/>
            <person name="Karlsson R."/>
            <person name="Yazdan S."/>
            <person name="Boulund F."/>
            <person name="Johnning A."/>
            <person name="Engstrand L."/>
            <person name="Kristiansson E."/>
            <person name="Moore E."/>
        </authorList>
    </citation>
    <scope>NUCLEOTIDE SEQUENCE [LARGE SCALE GENOMIC DNA]</scope>
    <source>
        <strain evidence="5 6">CCUG 54912</strain>
    </source>
</reference>
<dbReference type="Gene3D" id="3.40.190.10">
    <property type="entry name" value="Periplasmic binding protein-like II"/>
    <property type="match status" value="2"/>
</dbReference>
<dbReference type="AlphaFoldDB" id="A0A1T0CQ23"/>
<feature type="binding site" evidence="3">
    <location>
        <position position="218"/>
    </location>
    <ligand>
        <name>Fe cation</name>
        <dbReference type="ChEBI" id="CHEBI:24875"/>
    </ligand>
</feature>
<dbReference type="Pfam" id="PF01547">
    <property type="entry name" value="SBP_bac_1"/>
    <property type="match status" value="1"/>
</dbReference>
<dbReference type="Proteomes" id="UP000190683">
    <property type="component" value="Unassembled WGS sequence"/>
</dbReference>
<dbReference type="STRING" id="573983.B0681_07040"/>
<keyword evidence="6" id="KW-1185">Reference proteome</keyword>
<proteinExistence type="inferred from homology"/>
<comment type="similarity">
    <text evidence="1">Belongs to the bacterial solute-binding protein 1 family.</text>
</comment>
<sequence>MMKKLVVASLALAVTAPAMASEIVVYSARADELLKPLTQAYQKKTGTKVTLVSDKAGPLMEKLKAEGKNTKADVFITVDGGNLWQAAQAGLLRPINSSVLKSNIPSNLRDPKNQWFGLSVRARTIFYNPKKVNASQLSTYADLANAKWKGKLCLRTSNNVYNQSLVATMIAHNGQAKTEQVVKGWVNNLAAAPFSNDTALLEAIDAGRCDVGIANTYYYGRLLNQKPSVANNVKVFFADQKGKGTHVNVSGAGVVKHSDNAAEAQKFIEWLSGSEAQSLYAQNNFEYPANPRVAVTGNMARWLPSSFKRDMINVSVAGQNQQKATMLMKKAGYK</sequence>
<dbReference type="PANTHER" id="PTHR30006:SF15">
    <property type="entry name" value="IRON-UTILIZATION PERIPLASMIC PROTEIN"/>
    <property type="match status" value="1"/>
</dbReference>
<accession>A0A1T0CQ23</accession>